<dbReference type="InterPro" id="IPR006330">
    <property type="entry name" value="Ado/ade_deaminase"/>
</dbReference>
<dbReference type="PANTHER" id="PTHR11409:SF37">
    <property type="entry name" value="ADENOSINE DEAMINASE DOMAIN-CONTAINING PROTEIN"/>
    <property type="match status" value="1"/>
</dbReference>
<dbReference type="GO" id="GO:0004000">
    <property type="term" value="F:adenosine deaminase activity"/>
    <property type="evidence" value="ECO:0007669"/>
    <property type="project" value="TreeGrafter"/>
</dbReference>
<evidence type="ECO:0000256" key="3">
    <source>
        <dbReference type="ARBA" id="ARBA00022801"/>
    </source>
</evidence>
<sequence length="678" mass="78136">MEASMAEARAMFDAAVEDSQALKTYNRQHDELLAKEYKTSWDRDARADPKSDLPEDINERKADAIIRAIREYERRVTFGNLPSEAIPGPETLDMGGQFLTNKDRIEQKSLLYKIAQFVPKGALLHLHFNAELYPERLLKEARRMPNMYIRSIQPLLTTADLDVTEVVFNVMDEDQVEKGVDIFSPTYPGTATNWKQPDWKFRVWMKWRDFQQAFDERFGAEYEGPGYSEFSDRPETPEDHTCGSEVRVKLNRTEKWLYSKMVLSPEEAYGPSQTVNGVWARFNQATRCFKGLMNYEQVYTWYIEKAIDRMIDEKIMYAELRPMLLDKFIPSNDGKRQITNAEQMKLIIAGVQAKKEKLIRKDELHKFPFGLKIIYCTPRSIPIAMMREEMKQCIDLKLQFPELICGFDLVGAEDRPNHIGFYRAELLAFQTVCQNTLVNGEPLDIPFLFHAGETLLDTGGSSDPKNSNLYDAALLNSKRIGHGFALMKHPHLLEKFRRNPKKPGSGICIELCPISNELLHLCRNIKEHPFPELLAAGIPCTVNSDNPSLFSNSMQHEFYQIMVGAPTISLYSWKQLARWSIEYSCLNKDQQQEGQGYLDRSWKEFCKMMVETFEHQLMKVDCVEIDDKKAKDLYENMPEINTGLGRPYDNAMPPPIHSPPKSIRGLAAQRASYKVNLQ</sequence>
<keyword evidence="2" id="KW-0479">Metal-binding</keyword>
<dbReference type="Pfam" id="PF00962">
    <property type="entry name" value="A_deaminase"/>
    <property type="match status" value="1"/>
</dbReference>
<dbReference type="EMBL" id="JAPEVA010000032">
    <property type="protein sequence ID" value="KAJ4405763.1"/>
    <property type="molecule type" value="Genomic_DNA"/>
</dbReference>
<comment type="caution">
    <text evidence="5">The sequence shown here is derived from an EMBL/GenBank/DDBJ whole genome shotgun (WGS) entry which is preliminary data.</text>
</comment>
<keyword evidence="6" id="KW-1185">Reference proteome</keyword>
<dbReference type="GO" id="GO:0006154">
    <property type="term" value="P:adenosine catabolic process"/>
    <property type="evidence" value="ECO:0007669"/>
    <property type="project" value="TreeGrafter"/>
</dbReference>
<evidence type="ECO:0000313" key="6">
    <source>
        <dbReference type="Proteomes" id="UP001140510"/>
    </source>
</evidence>
<dbReference type="PANTHER" id="PTHR11409">
    <property type="entry name" value="ADENOSINE DEAMINASE"/>
    <property type="match status" value="1"/>
</dbReference>
<evidence type="ECO:0000256" key="2">
    <source>
        <dbReference type="ARBA" id="ARBA00022723"/>
    </source>
</evidence>
<dbReference type="InterPro" id="IPR001365">
    <property type="entry name" value="A_deaminase_dom"/>
</dbReference>
<dbReference type="Gene3D" id="3.20.20.140">
    <property type="entry name" value="Metal-dependent hydrolases"/>
    <property type="match status" value="1"/>
</dbReference>
<dbReference type="GO" id="GO:0046872">
    <property type="term" value="F:metal ion binding"/>
    <property type="evidence" value="ECO:0007669"/>
    <property type="project" value="UniProtKB-KW"/>
</dbReference>
<protein>
    <recommendedName>
        <fullName evidence="4">Adenosine deaminase domain-containing protein</fullName>
    </recommendedName>
</protein>
<comment type="cofactor">
    <cofactor evidence="1">
        <name>Zn(2+)</name>
        <dbReference type="ChEBI" id="CHEBI:29105"/>
    </cofactor>
</comment>
<dbReference type="OrthoDB" id="7202371at2759"/>
<evidence type="ECO:0000313" key="5">
    <source>
        <dbReference type="EMBL" id="KAJ4405763.1"/>
    </source>
</evidence>
<feature type="domain" description="Adenosine deaminase" evidence="4">
    <location>
        <begin position="305"/>
        <end position="592"/>
    </location>
</feature>
<dbReference type="AlphaFoldDB" id="A0A9W8ZFJ9"/>
<organism evidence="5 6">
    <name type="scientific">Didymella pomorum</name>
    <dbReference type="NCBI Taxonomy" id="749634"/>
    <lineage>
        <taxon>Eukaryota</taxon>
        <taxon>Fungi</taxon>
        <taxon>Dikarya</taxon>
        <taxon>Ascomycota</taxon>
        <taxon>Pezizomycotina</taxon>
        <taxon>Dothideomycetes</taxon>
        <taxon>Pleosporomycetidae</taxon>
        <taxon>Pleosporales</taxon>
        <taxon>Pleosporineae</taxon>
        <taxon>Didymellaceae</taxon>
        <taxon>Didymella</taxon>
    </lineage>
</organism>
<name>A0A9W8ZFJ9_9PLEO</name>
<accession>A0A9W8ZFJ9</accession>
<evidence type="ECO:0000259" key="4">
    <source>
        <dbReference type="Pfam" id="PF00962"/>
    </source>
</evidence>
<proteinExistence type="predicted"/>
<dbReference type="GO" id="GO:0046103">
    <property type="term" value="P:inosine biosynthetic process"/>
    <property type="evidence" value="ECO:0007669"/>
    <property type="project" value="TreeGrafter"/>
</dbReference>
<dbReference type="InterPro" id="IPR032466">
    <property type="entry name" value="Metal_Hydrolase"/>
</dbReference>
<reference evidence="5" key="1">
    <citation type="submission" date="2022-10" db="EMBL/GenBank/DDBJ databases">
        <title>Tapping the CABI collections for fungal endophytes: first genome assemblies for Collariella, Neodidymelliopsis, Ascochyta clinopodiicola, Didymella pomorum, Didymosphaeria variabile, Neocosmospora piperis and Neocucurbitaria cava.</title>
        <authorList>
            <person name="Hill R."/>
        </authorList>
    </citation>
    <scope>NUCLEOTIDE SEQUENCE</scope>
    <source>
        <strain evidence="5">IMI 355091</strain>
    </source>
</reference>
<gene>
    <name evidence="5" type="ORF">N0V91_005070</name>
</gene>
<dbReference type="Proteomes" id="UP001140510">
    <property type="component" value="Unassembled WGS sequence"/>
</dbReference>
<keyword evidence="3" id="KW-0378">Hydrolase</keyword>
<evidence type="ECO:0000256" key="1">
    <source>
        <dbReference type="ARBA" id="ARBA00001947"/>
    </source>
</evidence>
<dbReference type="SUPFAM" id="SSF51556">
    <property type="entry name" value="Metallo-dependent hydrolases"/>
    <property type="match status" value="1"/>
</dbReference>